<comment type="caution">
    <text evidence="1">The sequence shown here is derived from an EMBL/GenBank/DDBJ whole genome shotgun (WGS) entry which is preliminary data.</text>
</comment>
<gene>
    <name evidence="1" type="ORF">HPULCUR_005107</name>
</gene>
<keyword evidence="2" id="KW-1185">Reference proteome</keyword>
<name>A0ABP9XZ59_9FUNG</name>
<accession>A0ABP9XZ59</accession>
<organism evidence="1 2">
    <name type="scientific">Helicostylum pulchrum</name>
    <dbReference type="NCBI Taxonomy" id="562976"/>
    <lineage>
        <taxon>Eukaryota</taxon>
        <taxon>Fungi</taxon>
        <taxon>Fungi incertae sedis</taxon>
        <taxon>Mucoromycota</taxon>
        <taxon>Mucoromycotina</taxon>
        <taxon>Mucoromycetes</taxon>
        <taxon>Mucorales</taxon>
        <taxon>Mucorineae</taxon>
        <taxon>Mucoraceae</taxon>
        <taxon>Helicostylum</taxon>
    </lineage>
</organism>
<dbReference type="Proteomes" id="UP001476247">
    <property type="component" value="Unassembled WGS sequence"/>
</dbReference>
<sequence>MKVIFSAKRSESMLTALENNNSEALFIESSSGLLQGNIPHTLEDALKLVVEYNGALYYILSRFKNSRFQAALEKSTFDVQIIKDSITLSKINLKEDGLWDFVELRSADKYHYLLD</sequence>
<reference evidence="1 2" key="1">
    <citation type="submission" date="2024-04" db="EMBL/GenBank/DDBJ databases">
        <title>genome sequences of Mucor flavus KT1a and Helicostylum pulchrum KT1b strains isolation_sourced from the surface of a dry-aged beef.</title>
        <authorList>
            <person name="Toyotome T."/>
            <person name="Hosono M."/>
            <person name="Torimaru M."/>
            <person name="Fukuda K."/>
            <person name="Mikami N."/>
        </authorList>
    </citation>
    <scope>NUCLEOTIDE SEQUENCE [LARGE SCALE GENOMIC DNA]</scope>
    <source>
        <strain evidence="1 2">KT1b</strain>
    </source>
</reference>
<protein>
    <submittedName>
        <fullName evidence="1">Uncharacterized protein</fullName>
    </submittedName>
</protein>
<evidence type="ECO:0000313" key="2">
    <source>
        <dbReference type="Proteomes" id="UP001476247"/>
    </source>
</evidence>
<dbReference type="EMBL" id="BAABUJ010000013">
    <property type="protein sequence ID" value="GAA5799690.1"/>
    <property type="molecule type" value="Genomic_DNA"/>
</dbReference>
<evidence type="ECO:0000313" key="1">
    <source>
        <dbReference type="EMBL" id="GAA5799690.1"/>
    </source>
</evidence>
<proteinExistence type="predicted"/>